<feature type="region of interest" description="Disordered" evidence="1">
    <location>
        <begin position="183"/>
        <end position="205"/>
    </location>
</feature>
<accession>A0AAD6XLZ1</accession>
<dbReference type="AlphaFoldDB" id="A0AAD6XLZ1"/>
<comment type="caution">
    <text evidence="2">The sequence shown here is derived from an EMBL/GenBank/DDBJ whole genome shotgun (WGS) entry which is preliminary data.</text>
</comment>
<gene>
    <name evidence="2" type="ORF">B0H15DRAFT_933244</name>
</gene>
<protein>
    <submittedName>
        <fullName evidence="2">Uncharacterized protein</fullName>
    </submittedName>
</protein>
<dbReference type="Proteomes" id="UP001222325">
    <property type="component" value="Unassembled WGS sequence"/>
</dbReference>
<name>A0AAD6XLZ1_9AGAR</name>
<organism evidence="2 3">
    <name type="scientific">Mycena belliarum</name>
    <dbReference type="NCBI Taxonomy" id="1033014"/>
    <lineage>
        <taxon>Eukaryota</taxon>
        <taxon>Fungi</taxon>
        <taxon>Dikarya</taxon>
        <taxon>Basidiomycota</taxon>
        <taxon>Agaricomycotina</taxon>
        <taxon>Agaricomycetes</taxon>
        <taxon>Agaricomycetidae</taxon>
        <taxon>Agaricales</taxon>
        <taxon>Marasmiineae</taxon>
        <taxon>Mycenaceae</taxon>
        <taxon>Mycena</taxon>
    </lineage>
</organism>
<evidence type="ECO:0000256" key="1">
    <source>
        <dbReference type="SAM" id="MobiDB-lite"/>
    </source>
</evidence>
<sequence>MNGLQVIARGDIDLVAGPWQLETFRQRIPVLTPPSASLKMSRLLALTVLALGVHYAIADTETSIIVPFADPQAISADMLGVDSAKGRTTWALRQGAYTGTWTDPQGSFPATATLVEGADYASFTYVIPEGTDAGDIAVTAGGECSLAKGVAVCVAVAGGTTVTATDPVTAFGVQIAGTSVAAAPTGGASSKASGNPASGGNAAAPTKGAATRARASFGLLAALFAAVHLA</sequence>
<evidence type="ECO:0000313" key="2">
    <source>
        <dbReference type="EMBL" id="KAJ7080384.1"/>
    </source>
</evidence>
<evidence type="ECO:0000313" key="3">
    <source>
        <dbReference type="Proteomes" id="UP001222325"/>
    </source>
</evidence>
<reference evidence="2" key="1">
    <citation type="submission" date="2023-03" db="EMBL/GenBank/DDBJ databases">
        <title>Massive genome expansion in bonnet fungi (Mycena s.s.) driven by repeated elements and novel gene families across ecological guilds.</title>
        <authorList>
            <consortium name="Lawrence Berkeley National Laboratory"/>
            <person name="Harder C.B."/>
            <person name="Miyauchi S."/>
            <person name="Viragh M."/>
            <person name="Kuo A."/>
            <person name="Thoen E."/>
            <person name="Andreopoulos B."/>
            <person name="Lu D."/>
            <person name="Skrede I."/>
            <person name="Drula E."/>
            <person name="Henrissat B."/>
            <person name="Morin E."/>
            <person name="Kohler A."/>
            <person name="Barry K."/>
            <person name="LaButti K."/>
            <person name="Morin E."/>
            <person name="Salamov A."/>
            <person name="Lipzen A."/>
            <person name="Mereny Z."/>
            <person name="Hegedus B."/>
            <person name="Baldrian P."/>
            <person name="Stursova M."/>
            <person name="Weitz H."/>
            <person name="Taylor A."/>
            <person name="Grigoriev I.V."/>
            <person name="Nagy L.G."/>
            <person name="Martin F."/>
            <person name="Kauserud H."/>
        </authorList>
    </citation>
    <scope>NUCLEOTIDE SEQUENCE</scope>
    <source>
        <strain evidence="2">CBHHK173m</strain>
    </source>
</reference>
<keyword evidence="3" id="KW-1185">Reference proteome</keyword>
<proteinExistence type="predicted"/>
<dbReference type="EMBL" id="JARJCN010000055">
    <property type="protein sequence ID" value="KAJ7080384.1"/>
    <property type="molecule type" value="Genomic_DNA"/>
</dbReference>
<feature type="compositionally biased region" description="Low complexity" evidence="1">
    <location>
        <begin position="186"/>
        <end position="205"/>
    </location>
</feature>